<proteinExistence type="predicted"/>
<dbReference type="InterPro" id="IPR038732">
    <property type="entry name" value="HpyO/CreE_NAD-binding"/>
</dbReference>
<organism evidence="3 4">
    <name type="scientific">Nocardia amikacinitolerans</name>
    <dbReference type="NCBI Taxonomy" id="756689"/>
    <lineage>
        <taxon>Bacteria</taxon>
        <taxon>Bacillati</taxon>
        <taxon>Actinomycetota</taxon>
        <taxon>Actinomycetes</taxon>
        <taxon>Mycobacteriales</taxon>
        <taxon>Nocardiaceae</taxon>
        <taxon>Nocardia</taxon>
    </lineage>
</organism>
<evidence type="ECO:0000259" key="2">
    <source>
        <dbReference type="Pfam" id="PF13454"/>
    </source>
</evidence>
<dbReference type="InterPro" id="IPR052189">
    <property type="entry name" value="L-asp_N-monooxygenase_NS-form"/>
</dbReference>
<dbReference type="STRING" id="1379680.GCA_001612615_01941"/>
<feature type="region of interest" description="Disordered" evidence="1">
    <location>
        <begin position="134"/>
        <end position="155"/>
    </location>
</feature>
<sequence length="517" mass="54414">MHIGIIGAGAAAVALLDALAAADDKPSGVTVFDGAPVPWRGRPYQPDLDAVRVNAPPPIMSVRAGDPGHYQRWLAGRDVAGYLDEGLGQPLVPRAVYGEYLEDTAREAIARLDRAGCPVRVVRSAVTGFSRDERTVPHTASGDRIPQTLPHNASGDRISRTVPNTAGLQTVLHTADGDRVPVDRAVLAVGGGGPRDHYGLTGAPGYVNEPYPLARTLAGLPADRHIAVIGSGLTAVDIAVALGANGHTGPISLLSRSGRLPFVQQRPVRLQPVHLTPAAMREQAGHGELRFAQLISLMRAELDSLGQDFDTLAAEITDDGDPIALLRRHLEAVDAPHLGRRMLAMVIRTVGPIAWPLLADDDREMLRTGHFRTINSLSSPMVPHNARIVLRLLDSGQLRLRAGLTKIEARSGGGFTVHDGRRWTADTVFNAVNPPAYTTPPESQSLISALLAAGAAETHPAGGLRAEPGSRRLVVGGAPDPSWHVLGNLAADSMFIATNPPGLAAEAAGLARALLGG</sequence>
<dbReference type="InterPro" id="IPR036188">
    <property type="entry name" value="FAD/NAD-bd_sf"/>
</dbReference>
<dbReference type="EMBL" id="OBEG01000006">
    <property type="protein sequence ID" value="SNY88710.1"/>
    <property type="molecule type" value="Genomic_DNA"/>
</dbReference>
<dbReference type="Pfam" id="PF13454">
    <property type="entry name" value="NAD_binding_9"/>
    <property type="match status" value="1"/>
</dbReference>
<protein>
    <submittedName>
        <fullName evidence="3">Uncharacterized NAD(P)/FAD-binding protein YdhS</fullName>
    </submittedName>
</protein>
<keyword evidence="4" id="KW-1185">Reference proteome</keyword>
<accession>A0A285LUX3</accession>
<name>A0A285LUX3_9NOCA</name>
<dbReference type="PANTHER" id="PTHR40254:SF1">
    <property type="entry name" value="BLR0577 PROTEIN"/>
    <property type="match status" value="1"/>
</dbReference>
<evidence type="ECO:0000313" key="3">
    <source>
        <dbReference type="EMBL" id="SNY88710.1"/>
    </source>
</evidence>
<evidence type="ECO:0000256" key="1">
    <source>
        <dbReference type="SAM" id="MobiDB-lite"/>
    </source>
</evidence>
<dbReference type="Proteomes" id="UP000219565">
    <property type="component" value="Unassembled WGS sequence"/>
</dbReference>
<dbReference type="Gene3D" id="3.50.50.60">
    <property type="entry name" value="FAD/NAD(P)-binding domain"/>
    <property type="match status" value="1"/>
</dbReference>
<dbReference type="SUPFAM" id="SSF51905">
    <property type="entry name" value="FAD/NAD(P)-binding domain"/>
    <property type="match status" value="2"/>
</dbReference>
<reference evidence="3 4" key="1">
    <citation type="submission" date="2017-09" db="EMBL/GenBank/DDBJ databases">
        <authorList>
            <person name="Ehlers B."/>
            <person name="Leendertz F.H."/>
        </authorList>
    </citation>
    <scope>NUCLEOTIDE SEQUENCE [LARGE SCALE GENOMIC DNA]</scope>
    <source>
        <strain evidence="3 4">DSM 45537</strain>
    </source>
</reference>
<dbReference type="PANTHER" id="PTHR40254">
    <property type="entry name" value="BLR0577 PROTEIN"/>
    <property type="match status" value="1"/>
</dbReference>
<evidence type="ECO:0000313" key="4">
    <source>
        <dbReference type="Proteomes" id="UP000219565"/>
    </source>
</evidence>
<feature type="domain" description="FAD-dependent urate hydroxylase HpyO/Asp monooxygenase CreE-like FAD/NAD(P)-binding" evidence="2">
    <location>
        <begin position="5"/>
        <end position="136"/>
    </location>
</feature>
<dbReference type="AlphaFoldDB" id="A0A285LUX3"/>
<dbReference type="RefSeq" id="WP_097247529.1">
    <property type="nucleotide sequence ID" value="NZ_OBEG01000006.1"/>
</dbReference>
<gene>
    <name evidence="3" type="ORF">SAMN04244553_5694</name>
</gene>
<dbReference type="OrthoDB" id="101972at2"/>